<name>A0ABS7CTY6_9BACT</name>
<dbReference type="Proteomes" id="UP000813018">
    <property type="component" value="Unassembled WGS sequence"/>
</dbReference>
<dbReference type="Gene3D" id="3.40.640.10">
    <property type="entry name" value="Type I PLP-dependent aspartate aminotransferase-like (Major domain)"/>
    <property type="match status" value="1"/>
</dbReference>
<comment type="similarity">
    <text evidence="2 6">Belongs to the class-I pyridoxal-phosphate-dependent aminotransferase family.</text>
</comment>
<reference evidence="8 9" key="1">
    <citation type="journal article" date="2016" name="Int. J. Syst. Evol. Microbiol.">
        <title>Pontibacter aydingkolensis sp. nov., isolated from soil of a salt lake.</title>
        <authorList>
            <person name="Osman G."/>
            <person name="Zhang T."/>
            <person name="Lou K."/>
            <person name="Gao Y."/>
            <person name="Chang W."/>
            <person name="Lin Q."/>
            <person name="Yang H.M."/>
            <person name="Huo X.D."/>
            <person name="Wang N."/>
        </authorList>
    </citation>
    <scope>NUCLEOTIDE SEQUENCE [LARGE SCALE GENOMIC DNA]</scope>
    <source>
        <strain evidence="8 9">KACC 19255</strain>
    </source>
</reference>
<dbReference type="InterPro" id="IPR015424">
    <property type="entry name" value="PyrdxlP-dep_Trfase"/>
</dbReference>
<protein>
    <recommendedName>
        <fullName evidence="6">Aminotransferase</fullName>
        <ecNumber evidence="6">2.6.1.-</ecNumber>
    </recommendedName>
</protein>
<evidence type="ECO:0000256" key="4">
    <source>
        <dbReference type="ARBA" id="ARBA00022679"/>
    </source>
</evidence>
<dbReference type="InterPro" id="IPR004839">
    <property type="entry name" value="Aminotransferase_I/II_large"/>
</dbReference>
<dbReference type="EMBL" id="JAHYXK010000006">
    <property type="protein sequence ID" value="MBW7467321.1"/>
    <property type="molecule type" value="Genomic_DNA"/>
</dbReference>
<keyword evidence="9" id="KW-1185">Reference proteome</keyword>
<comment type="cofactor">
    <cofactor evidence="1 6">
        <name>pyridoxal 5'-phosphate</name>
        <dbReference type="ChEBI" id="CHEBI:597326"/>
    </cofactor>
</comment>
<evidence type="ECO:0000256" key="5">
    <source>
        <dbReference type="ARBA" id="ARBA00022898"/>
    </source>
</evidence>
<proteinExistence type="inferred from homology"/>
<dbReference type="PANTHER" id="PTHR46383:SF1">
    <property type="entry name" value="ASPARTATE AMINOTRANSFERASE"/>
    <property type="match status" value="1"/>
</dbReference>
<dbReference type="InterPro" id="IPR015422">
    <property type="entry name" value="PyrdxlP-dep_Trfase_small"/>
</dbReference>
<dbReference type="EC" id="2.6.1.-" evidence="6"/>
<evidence type="ECO:0000256" key="3">
    <source>
        <dbReference type="ARBA" id="ARBA00022576"/>
    </source>
</evidence>
<dbReference type="InterPro" id="IPR015421">
    <property type="entry name" value="PyrdxlP-dep_Trfase_major"/>
</dbReference>
<evidence type="ECO:0000259" key="7">
    <source>
        <dbReference type="Pfam" id="PF00155"/>
    </source>
</evidence>
<dbReference type="InterPro" id="IPR004838">
    <property type="entry name" value="NHTrfase_class1_PyrdxlP-BS"/>
</dbReference>
<dbReference type="RefSeq" id="WP_219877203.1">
    <property type="nucleotide sequence ID" value="NZ_JAHYXK010000006.1"/>
</dbReference>
<dbReference type="PROSITE" id="PS00105">
    <property type="entry name" value="AA_TRANSFER_CLASS_1"/>
    <property type="match status" value="1"/>
</dbReference>
<evidence type="ECO:0000313" key="9">
    <source>
        <dbReference type="Proteomes" id="UP000813018"/>
    </source>
</evidence>
<evidence type="ECO:0000256" key="2">
    <source>
        <dbReference type="ARBA" id="ARBA00007441"/>
    </source>
</evidence>
<dbReference type="PANTHER" id="PTHR46383">
    <property type="entry name" value="ASPARTATE AMINOTRANSFERASE"/>
    <property type="match status" value="1"/>
</dbReference>
<comment type="caution">
    <text evidence="8">The sequence shown here is derived from an EMBL/GenBank/DDBJ whole genome shotgun (WGS) entry which is preliminary data.</text>
</comment>
<evidence type="ECO:0000256" key="6">
    <source>
        <dbReference type="RuleBase" id="RU000481"/>
    </source>
</evidence>
<accession>A0ABS7CTY6</accession>
<evidence type="ECO:0000256" key="1">
    <source>
        <dbReference type="ARBA" id="ARBA00001933"/>
    </source>
</evidence>
<keyword evidence="4 6" id="KW-0808">Transferase</keyword>
<sequence>MQVEDQTCLYLPMPYMEPITLASGASYFASPIMATEAAVNALRAGETFYGPTEGTPALRQAICDKYKQQGQDVQPEQVLITPGSKQALFNLFSVLLRQGDEVVIPMPSWFGFHELMKYSCGTLVPLQTKPENAYQLTPEMLRQSLNENSRILLLTNPGNPTGKIYTKEELEALLQVTNQYPNLYIISDEIYDHITYGQPFTSLLSCVGAEKENIILVNGFSKSFAMSGWRIGYILGPEELIKKCINFQGSTMSGISVFVQEAAEATMQQRDEALELMQTILAQNRQLMADTLDAIPGVNYYLPDGAYYFFPDLSAYLNRKTLQGNTLATSTDLANHLQQNYNLAIAPGENFGAPGYARLSFAVEPEKLQEALKRLQKALAEFKKA</sequence>
<organism evidence="8 9">
    <name type="scientific">Pontibacter aydingkolensis</name>
    <dbReference type="NCBI Taxonomy" id="1911536"/>
    <lineage>
        <taxon>Bacteria</taxon>
        <taxon>Pseudomonadati</taxon>
        <taxon>Bacteroidota</taxon>
        <taxon>Cytophagia</taxon>
        <taxon>Cytophagales</taxon>
        <taxon>Hymenobacteraceae</taxon>
        <taxon>Pontibacter</taxon>
    </lineage>
</organism>
<dbReference type="SUPFAM" id="SSF53383">
    <property type="entry name" value="PLP-dependent transferases"/>
    <property type="match status" value="1"/>
</dbReference>
<dbReference type="InterPro" id="IPR050596">
    <property type="entry name" value="AspAT/PAT-like"/>
</dbReference>
<dbReference type="Pfam" id="PF00155">
    <property type="entry name" value="Aminotran_1_2"/>
    <property type="match status" value="1"/>
</dbReference>
<evidence type="ECO:0000313" key="8">
    <source>
        <dbReference type="EMBL" id="MBW7467321.1"/>
    </source>
</evidence>
<dbReference type="Gene3D" id="3.90.1150.10">
    <property type="entry name" value="Aspartate Aminotransferase, domain 1"/>
    <property type="match status" value="1"/>
</dbReference>
<gene>
    <name evidence="8" type="ORF">K0O23_09585</name>
</gene>
<dbReference type="CDD" id="cd00609">
    <property type="entry name" value="AAT_like"/>
    <property type="match status" value="1"/>
</dbReference>
<keyword evidence="3 6" id="KW-0032">Aminotransferase</keyword>
<keyword evidence="5" id="KW-0663">Pyridoxal phosphate</keyword>
<dbReference type="GO" id="GO:0008483">
    <property type="term" value="F:transaminase activity"/>
    <property type="evidence" value="ECO:0007669"/>
    <property type="project" value="UniProtKB-KW"/>
</dbReference>
<feature type="domain" description="Aminotransferase class I/classII large" evidence="7">
    <location>
        <begin position="19"/>
        <end position="375"/>
    </location>
</feature>